<protein>
    <recommendedName>
        <fullName evidence="3">Dephospho-CoA kinase</fullName>
    </recommendedName>
</protein>
<dbReference type="PANTHER" id="PTHR41930:SF1">
    <property type="entry name" value="DEPHOSPHO-COA KINASE"/>
    <property type="match status" value="1"/>
</dbReference>
<dbReference type="EMBL" id="LHXL01000002">
    <property type="protein sequence ID" value="KXA90648.1"/>
    <property type="molecule type" value="Genomic_DNA"/>
</dbReference>
<gene>
    <name evidence="1" type="ORF">AKJ62_00330</name>
</gene>
<sequence length="193" mass="21904">MFDFSVIGIVGLQASGKTLVASHLIDLGASRVRMGDVVWREVKNRKLEINEENVANVAKELREREGMGAIAERCIPIIKKKGKKSETVVVDGLRGGAEVEVFRNEFGESFFLISVEAPDKLRYDRIKRRGREDDIEDFESFKEKDERELDWGMEEAMESADFTIINNGSVRDLKIKVSKIFGEITENESRSES</sequence>
<dbReference type="PANTHER" id="PTHR41930">
    <property type="entry name" value="UPF0200 PROTEIN MJ1399"/>
    <property type="match status" value="1"/>
</dbReference>
<dbReference type="InterPro" id="IPR027417">
    <property type="entry name" value="P-loop_NTPase"/>
</dbReference>
<dbReference type="Gene3D" id="3.40.50.300">
    <property type="entry name" value="P-loop containing nucleotide triphosphate hydrolases"/>
    <property type="match status" value="1"/>
</dbReference>
<proteinExistence type="predicted"/>
<evidence type="ECO:0000313" key="1">
    <source>
        <dbReference type="EMBL" id="KXA90648.1"/>
    </source>
</evidence>
<accession>A0A133U8Y7</accession>
<dbReference type="Pfam" id="PF13238">
    <property type="entry name" value="AAA_18"/>
    <property type="match status" value="1"/>
</dbReference>
<dbReference type="Proteomes" id="UP000070589">
    <property type="component" value="Unassembled WGS sequence"/>
</dbReference>
<dbReference type="AlphaFoldDB" id="A0A133U8Y7"/>
<dbReference type="SUPFAM" id="SSF52540">
    <property type="entry name" value="P-loop containing nucleoside triphosphate hydrolases"/>
    <property type="match status" value="1"/>
</dbReference>
<evidence type="ECO:0008006" key="3">
    <source>
        <dbReference type="Google" id="ProtNLM"/>
    </source>
</evidence>
<evidence type="ECO:0000313" key="2">
    <source>
        <dbReference type="Proteomes" id="UP000070589"/>
    </source>
</evidence>
<keyword evidence="2" id="KW-1185">Reference proteome</keyword>
<comment type="caution">
    <text evidence="1">The sequence shown here is derived from an EMBL/GenBank/DDBJ whole genome shotgun (WGS) entry which is preliminary data.</text>
</comment>
<organism evidence="1 2">
    <name type="scientific">candidate division MSBL1 archaeon SCGC-AAA259D14</name>
    <dbReference type="NCBI Taxonomy" id="1698261"/>
    <lineage>
        <taxon>Archaea</taxon>
        <taxon>Methanobacteriati</taxon>
        <taxon>Methanobacteriota</taxon>
        <taxon>candidate division MSBL1</taxon>
    </lineage>
</organism>
<name>A0A133U8Y7_9EURY</name>
<reference evidence="1 2" key="1">
    <citation type="journal article" date="2016" name="Sci. Rep.">
        <title>Metabolic traits of an uncultured archaeal lineage -MSBL1- from brine pools of the Red Sea.</title>
        <authorList>
            <person name="Mwirichia R."/>
            <person name="Alam I."/>
            <person name="Rashid M."/>
            <person name="Vinu M."/>
            <person name="Ba-Alawi W."/>
            <person name="Anthony Kamau A."/>
            <person name="Kamanda Ngugi D."/>
            <person name="Goker M."/>
            <person name="Klenk H.P."/>
            <person name="Bajic V."/>
            <person name="Stingl U."/>
        </authorList>
    </citation>
    <scope>NUCLEOTIDE SEQUENCE [LARGE SCALE GENOMIC DNA]</scope>
    <source>
        <strain evidence="1">SCGC-AAA259D14</strain>
    </source>
</reference>